<evidence type="ECO:0000313" key="14">
    <source>
        <dbReference type="EMBL" id="MBI3015315.1"/>
    </source>
</evidence>
<dbReference type="InterPro" id="IPR001957">
    <property type="entry name" value="Chromosome_initiator_DnaA"/>
</dbReference>
<dbReference type="Pfam" id="PF11638">
    <property type="entry name" value="DnaA_N"/>
    <property type="match status" value="1"/>
</dbReference>
<dbReference type="SUPFAM" id="SSF52540">
    <property type="entry name" value="P-loop containing nucleoside triphosphate hydrolases"/>
    <property type="match status" value="1"/>
</dbReference>
<dbReference type="GO" id="GO:0005737">
    <property type="term" value="C:cytoplasm"/>
    <property type="evidence" value="ECO:0007669"/>
    <property type="project" value="UniProtKB-SubCell"/>
</dbReference>
<dbReference type="InterPro" id="IPR038454">
    <property type="entry name" value="DnaA_N_sf"/>
</dbReference>
<comment type="domain">
    <text evidence="8">Domain I is involved in oligomerization and binding regulators, domain II is flexibile and of varying length in different bacteria, domain III forms the AAA+ region, while domain IV binds dsDNA.</text>
</comment>
<dbReference type="PRINTS" id="PR00051">
    <property type="entry name" value="DNAA"/>
</dbReference>
<comment type="subunit">
    <text evidence="8">Oligomerizes as a right-handed, spiral filament on DNA at oriC.</text>
</comment>
<dbReference type="InterPro" id="IPR013317">
    <property type="entry name" value="DnaA_dom"/>
</dbReference>
<keyword evidence="4 8" id="KW-0547">Nucleotide-binding</keyword>
<keyword evidence="7 8" id="KW-0238">DNA-binding</keyword>
<dbReference type="HAMAP" id="MF_00377">
    <property type="entry name" value="DnaA_bact"/>
    <property type="match status" value="1"/>
</dbReference>
<evidence type="ECO:0000256" key="11">
    <source>
        <dbReference type="RuleBase" id="RU004227"/>
    </source>
</evidence>
<dbReference type="InterPro" id="IPR003593">
    <property type="entry name" value="AAA+_ATPase"/>
</dbReference>
<evidence type="ECO:0000256" key="3">
    <source>
        <dbReference type="ARBA" id="ARBA00022705"/>
    </source>
</evidence>
<feature type="domain" description="Chromosomal replication initiator DnaA C-terminal" evidence="13">
    <location>
        <begin position="354"/>
        <end position="423"/>
    </location>
</feature>
<comment type="caution">
    <text evidence="14">The sequence shown here is derived from an EMBL/GenBank/DDBJ whole genome shotgun (WGS) entry which is preliminary data.</text>
</comment>
<dbReference type="Gene3D" id="1.10.1750.10">
    <property type="match status" value="1"/>
</dbReference>
<proteinExistence type="inferred from homology"/>
<dbReference type="GO" id="GO:0008289">
    <property type="term" value="F:lipid binding"/>
    <property type="evidence" value="ECO:0007669"/>
    <property type="project" value="UniProtKB-KW"/>
</dbReference>
<comment type="function">
    <text evidence="8 10">Plays an essential role in the initiation and regulation of chromosomal replication. ATP-DnaA binds to the origin of replication (oriC) to initiate formation of the DNA replication initiation complex once per cell cycle. Binds the DnaA box (a 9 base pair repeat at the origin) and separates the double-stranded (ds)DNA. Forms a right-handed helical filament on oriC DNA; dsDNA binds to the exterior of the filament while single-stranded (ss)DNA is stabiized in the filament's interior. The ATP-DnaA-oriC complex binds and stabilizes one strand of the AT-rich DNA unwinding element (DUE), permitting loading of DNA polymerase. After initiation quickly degrades to an ADP-DnaA complex that is not apt for DNA replication. Binds acidic phospholipids.</text>
</comment>
<comment type="subcellular location">
    <subcellularLocation>
        <location evidence="8">Cytoplasm</location>
    </subcellularLocation>
</comment>
<evidence type="ECO:0000256" key="8">
    <source>
        <dbReference type="HAMAP-Rule" id="MF_00377"/>
    </source>
</evidence>
<evidence type="ECO:0000259" key="13">
    <source>
        <dbReference type="SMART" id="SM00760"/>
    </source>
</evidence>
<gene>
    <name evidence="8 14" type="primary">dnaA</name>
    <name evidence="14" type="ORF">HYY65_09715</name>
</gene>
<dbReference type="FunFam" id="3.40.50.300:FF:000668">
    <property type="entry name" value="Chromosomal replication initiator protein DnaA"/>
    <property type="match status" value="1"/>
</dbReference>
<evidence type="ECO:0000259" key="12">
    <source>
        <dbReference type="SMART" id="SM00382"/>
    </source>
</evidence>
<dbReference type="CDD" id="cd00009">
    <property type="entry name" value="AAA"/>
    <property type="match status" value="1"/>
</dbReference>
<feature type="binding site" evidence="8">
    <location>
        <position position="154"/>
    </location>
    <ligand>
        <name>ATP</name>
        <dbReference type="ChEBI" id="CHEBI:30616"/>
    </ligand>
</feature>
<dbReference type="PANTHER" id="PTHR30050:SF2">
    <property type="entry name" value="CHROMOSOMAL REPLICATION INITIATOR PROTEIN DNAA"/>
    <property type="match status" value="1"/>
</dbReference>
<dbReference type="Pfam" id="PF00308">
    <property type="entry name" value="Bac_DnaA"/>
    <property type="match status" value="1"/>
</dbReference>
<dbReference type="SUPFAM" id="SSF48295">
    <property type="entry name" value="TrpR-like"/>
    <property type="match status" value="1"/>
</dbReference>
<dbReference type="InterPro" id="IPR013159">
    <property type="entry name" value="DnaA_C"/>
</dbReference>
<dbReference type="Pfam" id="PF08299">
    <property type="entry name" value="Bac_DnaA_C"/>
    <property type="match status" value="1"/>
</dbReference>
<accession>A0A932GQY4</accession>
<evidence type="ECO:0000256" key="9">
    <source>
        <dbReference type="NCBIfam" id="TIGR00362"/>
    </source>
</evidence>
<dbReference type="InterPro" id="IPR024633">
    <property type="entry name" value="DnaA_N_dom"/>
</dbReference>
<dbReference type="SMART" id="SM00760">
    <property type="entry name" value="Bac_DnaA_C"/>
    <property type="match status" value="1"/>
</dbReference>
<evidence type="ECO:0000256" key="4">
    <source>
        <dbReference type="ARBA" id="ARBA00022741"/>
    </source>
</evidence>
<dbReference type="NCBIfam" id="TIGR00362">
    <property type="entry name" value="DnaA"/>
    <property type="match status" value="1"/>
</dbReference>
<feature type="region of interest" description="Domain IV, binds dsDNA" evidence="8">
    <location>
        <begin position="327"/>
        <end position="446"/>
    </location>
</feature>
<dbReference type="GO" id="GO:0005886">
    <property type="term" value="C:plasma membrane"/>
    <property type="evidence" value="ECO:0007669"/>
    <property type="project" value="TreeGrafter"/>
</dbReference>
<comment type="caution">
    <text evidence="8">Lacks conserved residue(s) required for the propagation of feature annotation.</text>
</comment>
<dbReference type="InterPro" id="IPR018312">
    <property type="entry name" value="Chromosome_initiator_DnaA_CS"/>
</dbReference>
<dbReference type="GO" id="GO:0006270">
    <property type="term" value="P:DNA replication initiation"/>
    <property type="evidence" value="ECO:0007669"/>
    <property type="project" value="UniProtKB-UniRule"/>
</dbReference>
<keyword evidence="3 8" id="KW-0235">DNA replication</keyword>
<evidence type="ECO:0000256" key="1">
    <source>
        <dbReference type="ARBA" id="ARBA00006583"/>
    </source>
</evidence>
<reference evidence="14" key="1">
    <citation type="submission" date="2020-07" db="EMBL/GenBank/DDBJ databases">
        <title>Huge and variable diversity of episymbiotic CPR bacteria and DPANN archaea in groundwater ecosystems.</title>
        <authorList>
            <person name="He C.Y."/>
            <person name="Keren R."/>
            <person name="Whittaker M."/>
            <person name="Farag I.F."/>
            <person name="Doudna J."/>
            <person name="Cate J.H.D."/>
            <person name="Banfield J.F."/>
        </authorList>
    </citation>
    <scope>NUCLEOTIDE SEQUENCE</scope>
    <source>
        <strain evidence="14">NC_groundwater_717_Ag_S-0.2um_59_8</strain>
    </source>
</reference>
<dbReference type="Proteomes" id="UP000741360">
    <property type="component" value="Unassembled WGS sequence"/>
</dbReference>
<dbReference type="InterPro" id="IPR027417">
    <property type="entry name" value="P-loop_NTPase"/>
</dbReference>
<dbReference type="GO" id="GO:0003688">
    <property type="term" value="F:DNA replication origin binding"/>
    <property type="evidence" value="ECO:0007669"/>
    <property type="project" value="UniProtKB-UniRule"/>
</dbReference>
<feature type="region of interest" description="Domain III, AAA+ region" evidence="8">
    <location>
        <begin position="110"/>
        <end position="326"/>
    </location>
</feature>
<dbReference type="InterPro" id="IPR010921">
    <property type="entry name" value="Trp_repressor/repl_initiator"/>
</dbReference>
<evidence type="ECO:0000256" key="6">
    <source>
        <dbReference type="ARBA" id="ARBA00023121"/>
    </source>
</evidence>
<dbReference type="SMART" id="SM00382">
    <property type="entry name" value="AAA"/>
    <property type="match status" value="1"/>
</dbReference>
<dbReference type="PROSITE" id="PS01008">
    <property type="entry name" value="DNAA"/>
    <property type="match status" value="1"/>
</dbReference>
<dbReference type="CDD" id="cd06571">
    <property type="entry name" value="Bac_DnaA_C"/>
    <property type="match status" value="1"/>
</dbReference>
<feature type="binding site" evidence="8">
    <location>
        <position position="156"/>
    </location>
    <ligand>
        <name>ATP</name>
        <dbReference type="ChEBI" id="CHEBI:30616"/>
    </ligand>
</feature>
<dbReference type="AlphaFoldDB" id="A0A932GQY4"/>
<evidence type="ECO:0000256" key="10">
    <source>
        <dbReference type="RuleBase" id="RU000577"/>
    </source>
</evidence>
<keyword evidence="6 8" id="KW-0446">Lipid-binding</keyword>
<dbReference type="FunFam" id="1.10.8.60:FF:000003">
    <property type="entry name" value="Chromosomal replication initiator protein DnaA"/>
    <property type="match status" value="1"/>
</dbReference>
<evidence type="ECO:0000256" key="5">
    <source>
        <dbReference type="ARBA" id="ARBA00022840"/>
    </source>
</evidence>
<evidence type="ECO:0000256" key="7">
    <source>
        <dbReference type="ARBA" id="ARBA00023125"/>
    </source>
</evidence>
<dbReference type="Gene3D" id="1.10.8.60">
    <property type="match status" value="1"/>
</dbReference>
<feature type="region of interest" description="Domain I, interacts with DnaA modulators" evidence="8">
    <location>
        <begin position="1"/>
        <end position="100"/>
    </location>
</feature>
<dbReference type="Gene3D" id="3.30.300.180">
    <property type="match status" value="1"/>
</dbReference>
<dbReference type="EMBL" id="JACPSX010000183">
    <property type="protein sequence ID" value="MBI3015315.1"/>
    <property type="molecule type" value="Genomic_DNA"/>
</dbReference>
<feature type="domain" description="AAA+ ATPase" evidence="12">
    <location>
        <begin position="143"/>
        <end position="271"/>
    </location>
</feature>
<name>A0A932GQY4_UNCTE</name>
<comment type="similarity">
    <text evidence="1 8 11">Belongs to the DnaA family.</text>
</comment>
<feature type="binding site" evidence="8">
    <location>
        <position position="158"/>
    </location>
    <ligand>
        <name>ATP</name>
        <dbReference type="ChEBI" id="CHEBI:30616"/>
    </ligand>
</feature>
<sequence length="446" mass="50476">MRDLWYKSLKEIEKKVSRQILDTWFRPISIHSVSPGRVEIAVPNKFYKDWLAEHYHVLIRDSVSSIAGRPLEVSWVVDESLSLTDSNPEDLPDRKFAPSAPEPEPLSCTFLNPRYTFSSFVVGSCNQFAHAACVAVAETPAYTYNPLFIYAGVGLGKTHLMHAIGNYLCTTRNSTRLAYISSETFVNDLILSIQRDRTAEFRAKYRNIDVLLMDDIQFLAGKDRSQEEFFHTFNTLFDSRKQIVLSCDRYPRDIPTLEERLRSRFEWGLVADMQPPDLETKVAILNQKAEERGALLPQDVSLFIAAKIKSNVRELEGCLNRLMALSSLSGRPLSLALAEETLQDFFSRPTASPDLNAIQNAVAEYFHLRPGDLKSKRRTRSIALPRQVAMYLCRQLTSASLPEIGRFFGGKDHTTVIHACNKILNSLAKDPKIAASVNDLLRTLKT</sequence>
<organism evidence="14 15">
    <name type="scientific">Tectimicrobiota bacterium</name>
    <dbReference type="NCBI Taxonomy" id="2528274"/>
    <lineage>
        <taxon>Bacteria</taxon>
        <taxon>Pseudomonadati</taxon>
        <taxon>Nitrospinota/Tectimicrobiota group</taxon>
        <taxon>Candidatus Tectimicrobiota</taxon>
    </lineage>
</organism>
<dbReference type="Gene3D" id="3.40.50.300">
    <property type="entry name" value="P-loop containing nucleotide triphosphate hydrolases"/>
    <property type="match status" value="1"/>
</dbReference>
<dbReference type="InterPro" id="IPR020591">
    <property type="entry name" value="Chromosome_initiator_DnaA-like"/>
</dbReference>
<feature type="binding site" evidence="8">
    <location>
        <position position="157"/>
    </location>
    <ligand>
        <name>ATP</name>
        <dbReference type="ChEBI" id="CHEBI:30616"/>
    </ligand>
</feature>
<keyword evidence="2 8" id="KW-0963">Cytoplasm</keyword>
<keyword evidence="5 8" id="KW-0067">ATP-binding</keyword>
<protein>
    <recommendedName>
        <fullName evidence="8 9">Chromosomal replication initiator protein DnaA</fullName>
    </recommendedName>
</protein>
<evidence type="ECO:0000313" key="15">
    <source>
        <dbReference type="Proteomes" id="UP000741360"/>
    </source>
</evidence>
<dbReference type="GO" id="GO:0005524">
    <property type="term" value="F:ATP binding"/>
    <property type="evidence" value="ECO:0007669"/>
    <property type="project" value="UniProtKB-UniRule"/>
</dbReference>
<dbReference type="GO" id="GO:0006275">
    <property type="term" value="P:regulation of DNA replication"/>
    <property type="evidence" value="ECO:0007669"/>
    <property type="project" value="UniProtKB-UniRule"/>
</dbReference>
<dbReference type="PANTHER" id="PTHR30050">
    <property type="entry name" value="CHROMOSOMAL REPLICATION INITIATOR PROTEIN DNAA"/>
    <property type="match status" value="1"/>
</dbReference>
<evidence type="ECO:0000256" key="2">
    <source>
        <dbReference type="ARBA" id="ARBA00022490"/>
    </source>
</evidence>